<dbReference type="InterPro" id="IPR001841">
    <property type="entry name" value="Znf_RING"/>
</dbReference>
<feature type="domain" description="RING-type" evidence="5">
    <location>
        <begin position="4360"/>
        <end position="4396"/>
    </location>
</feature>
<proteinExistence type="predicted"/>
<evidence type="ECO:0000256" key="1">
    <source>
        <dbReference type="PROSITE-ProRule" id="PRU00175"/>
    </source>
</evidence>
<dbReference type="eggNOG" id="ENOG502QQPY">
    <property type="taxonomic scope" value="Eukaryota"/>
</dbReference>
<keyword evidence="1" id="KW-0862">Zinc</keyword>
<dbReference type="Gene3D" id="3.30.40.10">
    <property type="entry name" value="Zinc/RING finger domain, C3HC4 (zinc finger)"/>
    <property type="match status" value="1"/>
</dbReference>
<dbReference type="InterPro" id="IPR013083">
    <property type="entry name" value="Znf_RING/FYVE/PHD"/>
</dbReference>
<dbReference type="PANTHER" id="PTHR15600">
    <property type="entry name" value="SACSIN"/>
    <property type="match status" value="1"/>
</dbReference>
<keyword evidence="1" id="KW-0863">Zinc-finger</keyword>
<dbReference type="GO" id="GO:0008270">
    <property type="term" value="F:zinc ion binding"/>
    <property type="evidence" value="ECO:0007669"/>
    <property type="project" value="UniProtKB-KW"/>
</dbReference>
<dbReference type="CDD" id="cd16449">
    <property type="entry name" value="RING-HC"/>
    <property type="match status" value="1"/>
</dbReference>
<accession>A0A024UIK6</accession>
<sequence length="4409" mass="486236">MSAPEMTEAVSFGDDFGQKIDLTVRIREILRNYPEGTSVLKEMVQNADDAGATEISFCLDKRTHASDNLAYTKLAVFQGPSLLVHNNAEFTDVDFESIQRIGDSLKKDSSKGWKTGRFGIGFNSVYHLTDFPTFVSGRRIVMFDPQATHLPNVNPSNPGKLIDFLARQDLLAQFPNQFAPFKGFGCNLAAHFHGTMFRLPLRTANEARRSKLSASIRTCEDIQHLLDEFFVESTMVLLFLRHLAKISIYEWTDGQDAPSMRYTTAAAAVVESLACRSQIVARPPFSQAGTSWDVHLKVTTRDIAHNMDHHASWLVCNQLGGGTCSMIANHPDNASLRLIPYGGVAARLDAAVPGRAFCFLPLPVETGLPVHINGYFELSSNRRDIWTGDGLSGDGLLRAQWNDALLKDVIAPCYARAIATIRHESPYLFPSHVPAIAWQKALVLSMLRLIQTQPCLFARATNSFVSPAEAKVLPVDMPHRNTVEAVLQHDSVPLLSLDLSLQRLLLDTRTIPAPFAPQDARSWYKAHRTSHGSDPVAMRHLTEFCFDDINSTNSQEIVGVDLVPLLDGSVGTFQDGAGVDADALAQLSAMGFDKTSCVAALTTTHDASEALNWLLSHDATASSSTAAAMTTYYVCGDPLELELLQASCSNVLVNTAVLSKRMVALVTSVRHLNVERVTIDSFRYLVGRHVFPSEWKHQQRVAKWSQDPPLSFAWFQSFWSYVGPSPAKFELFQDEWPVLPTKSAALCALHRQSTVVSGELLPDAVVAILDTIGVDMLAPRLFQNTPHHTIWNFIQQPTPHGVLATLSRAMCQALSMDDKATMRDFLLSDHCHDMDNDAVQHLKSLPIFPGVDGAISITPSTYVAPQVDVELLAQDDPHCMMPNVLSSAATRVLNVHVLDKMTFYWTKLFPAMPAMAIDRQHAAIECVLRDVSLFLQRPLGPFQDLAIFPTMAAGPLKRITELYDPEIDMFVGMIHPSCFPVAPSPDALAAMRLLGLQQMLTRPSICQLIVALASAELPDVHRAKEFVTYIDTHADTLLHPTENVAKPSKKLPFFLKPKKIHTTATHLADEMKEIIALRDSLTSHAWLPVLTTGTDAAQPMRTPVVTLALPRDVRLTDDMWLCSASCYILDGTITSDALRELFGWKRALPPAVLVRQLCAMHQMPSRSPAYSTATCRIYEACGRHPTDMVRPLLADAAWIWIEDTFYTSSQVAVECYIHASPYLAAVPRALDRFASFFKSMGVRQTFQAHDYVSVLQAMYDAKLSGNNVALRQDELALAVQLIQALSDMPRPSTGRPVYMPSANATLQEATTLAFNDAPWVDPPPPHLVFVHSQISNVVAASLGCISFRSCLVLATSEHLQGVESFGQSEPLTRRLASILEQYPEGTSILNELVQNADDAQATQFSICYSRKTFKSSSLLSAPLGLWQGAALYCYNDAVFRDSDFANLARIGQGSKLGNLSTTGRFGLGFNSVYHLTDVPSLVSGESLVMFDPHATNVPNATATHPGIKIRLTNSSLVGHFPDQFAPYALFGCDVASHRFDGTLFRFPLRNADTGARSDIKKGVYTDAQMLEFLDLFKQSLTSTLLFLRHVSRISVYILDEGDDAPTLLYEGSVHERPPHPLNQFPTKAAFYAHLAKQTAVAVQTNRIHVTTSHNSDDMYWITHAVGCGLAQEMALANQALKLIPYAAVAARVGDPLDGRAFSFLPLPVKVGLPVHINGYFELSSNRRDIWHGDDMTGEGKQRSEWNTRLLVDVVVPAYAAMLQTAQLDLPNNDVLALFPAAMPPCPWNLVVAALFRVIRDIPLIRTEPTRDAVPLSNVVVSDSLSPRTTVLERLLRESNIPFAVLPPGLACLVVDLKVVLGSLTSSTFRHLLRTHRIRIDALPRPLVPDVVAICTEDGALSELDGLPLLAMQNQTFRQLVLKRAIAETVFCTTALENELLDGCGYADRRLNMDLCGHVLCAVPGLTDASNVKSYSLGEPSLPLFPKTWHGQELVPWDPTSSHVSASWLRTFWTYVTAYVETNGDGTVLHEWPCKPCMLPDRTLVLVQLQVPTLVVDDSLVGNPFVRSFFTPLGQYILETPLLPHKECPPWLVNHSYCTFLTSTSLIHLLARHPHAIQTASLHEREMLLAIVCQQLYNDYSDGQRTVIHTLELFRVHGGNDRTFVSLESQLPLVLAPIDCNPALLGTSFLRPQGLTERQFCRDAGIPEWTQDQVFLEHVLPCLANYARPMQLNILIDSLASFTHASAAYQDALKAVLVVPTQSSSSPLRRVSELHDPTKPDLAGLLGPTSFPTQDLCTPTLLDVLRQLGLKQHLSVQAMAESAAAIDDMSRRNRSEDAHARACHLLAIVNEHLDSLYNPTTDAPHLTALATLCWLPVAIERAHPLLPWRQTQYVASPDTTWAQDMAWLGSSSKCILLGHVESKTLASAFNWNVTSTVVVAQLKALSEFSTCDTAEAQADMTHHVRDLYVALLTLPVDEWRPSLEEIAWLWTGFTFVKVSQVATGCPPNLEPLLCPVPSASLVPTDLLDAFAIKDAFDSSDYIHALQSLPQTRRLSDREMDVALALLAWIHTTMDNTSIPSIGTDVLLPDADLRLVRAANLTADDMAWNPAQDIRCHRRLVHPNVPVELALRLGATSLHTSIASASSSSVKMGLPPVPVVLANLNHPDAWNLQLFRAVTALADKWHVSHVDFVLDQRHHPREKVCRPTFQSLQEESLLIHFHDHVMSADELYGDIHAIFTGLYVANCVQVLAGDAFYVVDPCGIYVDVPGAICYAVQSTEFQRYSDQLVPFTCLPLAPSNPTSGFSGTVLRCPWRKLPCDSFPACPVINTAALVAQLDAAVKEAAAVSVLFTQYLSRVTLWTLGVGSEYARDCNVDIQLYDDASVLCARRKLVQDSEWKKPPVFQLSSFFRRSVKEELATVVECTVRVETNNVPRVQRWLVSSNVAVGRTREVAKSMHGITPHASVACLLHQSDGGTHVVGQMCTTVPSGTATGLPVHINGGFLLAGLDLPLQGFESVGASDNQYDTKAMWNRILIEDAVSEAYVQLLLAIKQAASPWLEAAKAVYRAWPSIHDPNDHHHVVGPFTQHAVLSKLSTQPLFLCGDGTMRKLDDGYDPATLHIQVASYCHLHFAMFQLPTHVYATVREHGAAIPQMQPRVLRDFLKRVHVSTIHCALCMPLLEYCASDLTSTTYHELAGLPLLPLADGSVGLIPYGHHIFTDKFVVATMDQQQLLPTLCARFLALHFVHSMAAWLADPKFVAAIGAQHFSVQLLATSLDTQLPKTWKNQTSVRWDHRVVDDLWLVRFWSQVSKADASLFQAWPLLPVSGGRELMSCRYVDRVIWLWQDVSLAVELRALVRQGHDRVREDLTALERESRVLESLTRKQLDVFLEDDAVVDSPTIVAEPDNAAPHTHRSSETCDAILPVPENDPAHRSIVDILSKLHAPSMEVAYFHENVTFPLPTAHVGILGCLAQWPERLEWAGMSAESKAALVYFFASRGSSYGGYNRAQIDQLRRLPMYKTLSGQHVAITDDVVMLSSEISTFPPYLPDHVQGSFLELDPATSSVVVPFYKELRVDALSEAQLFIQFVMPQFQTTQAPAQTHAMLDMIHRKWNVMQDKPELLAFLQRTPLFPCATGGYVCAYNFFDPRLPLLKAMFIESSPEFFPPPHYSSDSWLAILGAIGMPTTISPDILLRCACHVSHFTTPLTRSTEELVIMLHQHLVTLSFVETHAENAFVAKLKAIACVPATVYSPVDGTHLTKLVRYDECAVPDDQFVACFAKPILHSYAVPPRILWRRVGLVSPPVVADVIQHVSAIALHAPNLVETWSFSFAVTDMFLAIFSFLQTHWSDVTPPFRAQLRDMPLVPIGARLVKANRLYIRLADNLAPFLFEVPRVFGGCDALFRDLGTTPAPQADDYIALLHALHDECPVLNLNELDAVIKILGLIEAFPDDSTATLPVPTTTNRLARLHECVFNDAPAMLADIDGSHLHVVHPRVGPAICHHLRVPNLTAAVVEVLAPSFVPDRVHDTTELTARLRSPEFSAGLQQIIQASDFPGPAAGALDLPLWPLFTVVGVRDIPTRYVVASTGQDVTSSDSRPSKLFFVDADRHLMYVRTEPPAVSLVHAVALGVQHALHGLLKDSLPVVALLQTAGGDPTNMLRSLGLRTAPDADATRGQVGCRLVPFDKDRLELKPMRTFTEGEVVAVEANQAYVYAVVCGEKAVEVSGIQQVLVRTSSSTTRWMRSTHVYSFKSERRPRGTAPSSATTPRATRASVAPGAVAAIPPSPDAPPLPPAILDHHVIDAVNGLLARLNLRLSAPYESLVADVMQLQQRVAAAEQSNAAMADRLNDALQVNNDLVDSFVCSICLEHHVDRVLVPCGHIFCHHCTHRIAPRKCPVCRHVFTLASAFHKPT</sequence>
<dbReference type="InterPro" id="IPR052972">
    <property type="entry name" value="Sacsin_chaperone_reg"/>
</dbReference>
<dbReference type="Gene3D" id="1.10.8.10">
    <property type="entry name" value="DNA helicase RuvA subunit, C-terminal domain"/>
    <property type="match status" value="1"/>
</dbReference>
<protein>
    <recommendedName>
        <fullName evidence="7">UBA domain-containing protein</fullName>
    </recommendedName>
</protein>
<evidence type="ECO:0000259" key="4">
    <source>
        <dbReference type="PROSITE" id="PS50030"/>
    </source>
</evidence>
<evidence type="ECO:0000313" key="6">
    <source>
        <dbReference type="EMBL" id="ETW06281.1"/>
    </source>
</evidence>
<dbReference type="SUPFAM" id="SSF46934">
    <property type="entry name" value="UBA-like"/>
    <property type="match status" value="1"/>
</dbReference>
<dbReference type="SUPFAM" id="SSF57850">
    <property type="entry name" value="RING/U-box"/>
    <property type="match status" value="1"/>
</dbReference>
<feature type="domain" description="UBA" evidence="4">
    <location>
        <begin position="578"/>
        <end position="617"/>
    </location>
</feature>
<dbReference type="Pfam" id="PF13920">
    <property type="entry name" value="zf-C3HC4_3"/>
    <property type="match status" value="1"/>
</dbReference>
<dbReference type="PANTHER" id="PTHR15600:SF42">
    <property type="entry name" value="SACSIN"/>
    <property type="match status" value="1"/>
</dbReference>
<dbReference type="RefSeq" id="XP_008864356.1">
    <property type="nucleotide sequence ID" value="XM_008866134.1"/>
</dbReference>
<dbReference type="NCBIfam" id="NF047352">
    <property type="entry name" value="P_loop_sacsin"/>
    <property type="match status" value="2"/>
</dbReference>
<keyword evidence="1" id="KW-0479">Metal-binding</keyword>
<evidence type="ECO:0000256" key="2">
    <source>
        <dbReference type="SAM" id="Coils"/>
    </source>
</evidence>
<dbReference type="SUPFAM" id="SSF55874">
    <property type="entry name" value="ATPase domain of HSP90 chaperone/DNA topoisomerase II/histidine kinase"/>
    <property type="match status" value="2"/>
</dbReference>
<evidence type="ECO:0008006" key="7">
    <source>
        <dbReference type="Google" id="ProtNLM"/>
    </source>
</evidence>
<dbReference type="SMART" id="SM00184">
    <property type="entry name" value="RING"/>
    <property type="match status" value="1"/>
</dbReference>
<dbReference type="Pfam" id="PF25794">
    <property type="entry name" value="SACS"/>
    <property type="match status" value="2"/>
</dbReference>
<dbReference type="PROSITE" id="PS50089">
    <property type="entry name" value="ZF_RING_2"/>
    <property type="match status" value="1"/>
</dbReference>
<feature type="compositionally biased region" description="Low complexity" evidence="3">
    <location>
        <begin position="4256"/>
        <end position="4270"/>
    </location>
</feature>
<gene>
    <name evidence="6" type="ORF">H310_02575</name>
</gene>
<name>A0A024UIK6_9STRA</name>
<dbReference type="GeneID" id="20079625"/>
<dbReference type="SMART" id="SM00165">
    <property type="entry name" value="UBA"/>
    <property type="match status" value="1"/>
</dbReference>
<dbReference type="EMBL" id="KI913955">
    <property type="protein sequence ID" value="ETW06281.1"/>
    <property type="molecule type" value="Genomic_DNA"/>
</dbReference>
<dbReference type="InterPro" id="IPR058210">
    <property type="entry name" value="SACS/Nov_dom"/>
</dbReference>
<feature type="region of interest" description="Disordered" evidence="3">
    <location>
        <begin position="4247"/>
        <end position="4270"/>
    </location>
</feature>
<dbReference type="GO" id="GO:0030544">
    <property type="term" value="F:Hsp70 protein binding"/>
    <property type="evidence" value="ECO:0007669"/>
    <property type="project" value="TreeGrafter"/>
</dbReference>
<dbReference type="InterPro" id="IPR036890">
    <property type="entry name" value="HATPase_C_sf"/>
</dbReference>
<dbReference type="VEuPathDB" id="FungiDB:H310_02575"/>
<reference evidence="6" key="1">
    <citation type="submission" date="2013-12" db="EMBL/GenBank/DDBJ databases">
        <title>The Genome Sequence of Aphanomyces invadans NJM9701.</title>
        <authorList>
            <consortium name="The Broad Institute Genomics Platform"/>
            <person name="Russ C."/>
            <person name="Tyler B."/>
            <person name="van West P."/>
            <person name="Dieguez-Uribeondo J."/>
            <person name="Young S.K."/>
            <person name="Zeng Q."/>
            <person name="Gargeya S."/>
            <person name="Fitzgerald M."/>
            <person name="Abouelleil A."/>
            <person name="Alvarado L."/>
            <person name="Chapman S.B."/>
            <person name="Gainer-Dewar J."/>
            <person name="Goldberg J."/>
            <person name="Griggs A."/>
            <person name="Gujja S."/>
            <person name="Hansen M."/>
            <person name="Howarth C."/>
            <person name="Imamovic A."/>
            <person name="Ireland A."/>
            <person name="Larimer J."/>
            <person name="McCowan C."/>
            <person name="Murphy C."/>
            <person name="Pearson M."/>
            <person name="Poon T.W."/>
            <person name="Priest M."/>
            <person name="Roberts A."/>
            <person name="Saif S."/>
            <person name="Shea T."/>
            <person name="Sykes S."/>
            <person name="Wortman J."/>
            <person name="Nusbaum C."/>
            <person name="Birren B."/>
        </authorList>
    </citation>
    <scope>NUCLEOTIDE SEQUENCE [LARGE SCALE GENOMIC DNA]</scope>
    <source>
        <strain evidence="6">NJM9701</strain>
    </source>
</reference>
<keyword evidence="2" id="KW-0175">Coiled coil</keyword>
<dbReference type="PROSITE" id="PS50030">
    <property type="entry name" value="UBA"/>
    <property type="match status" value="1"/>
</dbReference>
<dbReference type="OrthoDB" id="66198at2759"/>
<evidence type="ECO:0000256" key="3">
    <source>
        <dbReference type="SAM" id="MobiDB-lite"/>
    </source>
</evidence>
<dbReference type="InterPro" id="IPR015940">
    <property type="entry name" value="UBA"/>
</dbReference>
<organism evidence="6">
    <name type="scientific">Aphanomyces invadans</name>
    <dbReference type="NCBI Taxonomy" id="157072"/>
    <lineage>
        <taxon>Eukaryota</taxon>
        <taxon>Sar</taxon>
        <taxon>Stramenopiles</taxon>
        <taxon>Oomycota</taxon>
        <taxon>Saprolegniomycetes</taxon>
        <taxon>Saprolegniales</taxon>
        <taxon>Verrucalvaceae</taxon>
        <taxon>Aphanomyces</taxon>
    </lineage>
</organism>
<feature type="coiled-coil region" evidence="2">
    <location>
        <begin position="4316"/>
        <end position="4343"/>
    </location>
</feature>
<evidence type="ECO:0000259" key="5">
    <source>
        <dbReference type="PROSITE" id="PS50089"/>
    </source>
</evidence>
<dbReference type="InterPro" id="IPR009060">
    <property type="entry name" value="UBA-like_sf"/>
</dbReference>
<dbReference type="STRING" id="157072.A0A024UIK6"/>